<evidence type="ECO:0000256" key="1">
    <source>
        <dbReference type="SAM" id="Phobius"/>
    </source>
</evidence>
<dbReference type="EMBL" id="PYMO01000045">
    <property type="protein sequence ID" value="PSU18411.1"/>
    <property type="molecule type" value="Genomic_DNA"/>
</dbReference>
<dbReference type="AlphaFoldDB" id="A0A2T3JAE4"/>
<comment type="caution">
    <text evidence="3">The sequence shown here is derived from an EMBL/GenBank/DDBJ whole genome shotgun (WGS) entry which is preliminary data.</text>
</comment>
<organism evidence="3 5">
    <name type="scientific">Photobacterium phosphoreum</name>
    <dbReference type="NCBI Taxonomy" id="659"/>
    <lineage>
        <taxon>Bacteria</taxon>
        <taxon>Pseudomonadati</taxon>
        <taxon>Pseudomonadota</taxon>
        <taxon>Gammaproteobacteria</taxon>
        <taxon>Vibrionales</taxon>
        <taxon>Vibrionaceae</taxon>
        <taxon>Photobacterium</taxon>
    </lineage>
</organism>
<dbReference type="InterPro" id="IPR036259">
    <property type="entry name" value="MFS_trans_sf"/>
</dbReference>
<feature type="transmembrane region" description="Helical" evidence="1">
    <location>
        <begin position="102"/>
        <end position="122"/>
    </location>
</feature>
<evidence type="ECO:0008006" key="6">
    <source>
        <dbReference type="Google" id="ProtNLM"/>
    </source>
</evidence>
<feature type="transmembrane region" description="Helical" evidence="1">
    <location>
        <begin position="71"/>
        <end position="90"/>
    </location>
</feature>
<feature type="transmembrane region" description="Helical" evidence="1">
    <location>
        <begin position="161"/>
        <end position="180"/>
    </location>
</feature>
<name>A0A2T3JAE4_PHOPO</name>
<keyword evidence="1" id="KW-0472">Membrane</keyword>
<evidence type="ECO:0000313" key="4">
    <source>
        <dbReference type="Proteomes" id="UP000241405"/>
    </source>
</evidence>
<evidence type="ECO:0000313" key="5">
    <source>
        <dbReference type="Proteomes" id="UP000241618"/>
    </source>
</evidence>
<accession>A0A2T3JAE4</accession>
<dbReference type="Proteomes" id="UP000241405">
    <property type="component" value="Unassembled WGS sequence"/>
</dbReference>
<evidence type="ECO:0000313" key="2">
    <source>
        <dbReference type="EMBL" id="PSU18411.1"/>
    </source>
</evidence>
<keyword evidence="4" id="KW-1185">Reference proteome</keyword>
<evidence type="ECO:0000313" key="3">
    <source>
        <dbReference type="EMBL" id="PSU45814.1"/>
    </source>
</evidence>
<reference evidence="4 5" key="1">
    <citation type="submission" date="2018-03" db="EMBL/GenBank/DDBJ databases">
        <title>Whole genome sequencing of Histamine producing bacteria.</title>
        <authorList>
            <person name="Butler K."/>
        </authorList>
    </citation>
    <scope>NUCLEOTIDE SEQUENCE [LARGE SCALE GENOMIC DNA]</scope>
    <source>
        <strain evidence="3 5">FS-6.1</strain>
        <strain evidence="2 4">FS-6.2</strain>
    </source>
</reference>
<proteinExistence type="predicted"/>
<keyword evidence="1" id="KW-1133">Transmembrane helix</keyword>
<feature type="transmembrane region" description="Helical" evidence="1">
    <location>
        <begin position="38"/>
        <end position="59"/>
    </location>
</feature>
<dbReference type="Proteomes" id="UP000241618">
    <property type="component" value="Unassembled WGS sequence"/>
</dbReference>
<gene>
    <name evidence="3" type="ORF">C9J18_21455</name>
    <name evidence="2" type="ORF">CTM96_21545</name>
</gene>
<sequence>MSLLLITSTLSVNKLHFYKRTSENAIDKTNPTMNKMKLTFIISSSILFSFLYFGFDNILAAEMSTKNMKEIYTILMVINASLIILLQIPIYKYVTNKIGDELAIISAFIVVMIMSMPIIFYFNFITAFLFVLSITYAEIFYATSIDTIILKGTSEKEAANYMVFSSYSISIGVSFIGWFYNDLSIMFTLVAILITFVTYSGLITYRNKNVKRSIS</sequence>
<feature type="transmembrane region" description="Helical" evidence="1">
    <location>
        <begin position="186"/>
        <end position="205"/>
    </location>
</feature>
<dbReference type="SUPFAM" id="SSF103473">
    <property type="entry name" value="MFS general substrate transporter"/>
    <property type="match status" value="1"/>
</dbReference>
<feature type="transmembrane region" description="Helical" evidence="1">
    <location>
        <begin position="128"/>
        <end position="149"/>
    </location>
</feature>
<keyword evidence="1" id="KW-0812">Transmembrane</keyword>
<dbReference type="EMBL" id="PYMP01000039">
    <property type="protein sequence ID" value="PSU45814.1"/>
    <property type="molecule type" value="Genomic_DNA"/>
</dbReference>
<protein>
    <recommendedName>
        <fullName evidence="6">MFS transporter</fullName>
    </recommendedName>
</protein>